<reference evidence="1 2" key="1">
    <citation type="submission" date="2020-05" db="EMBL/GenBank/DDBJ databases">
        <title>Horizontal transmission and recombination maintain forever young bacterial symbiont genomes.</title>
        <authorList>
            <person name="Russell S.L."/>
            <person name="Pepper-Tunick E."/>
            <person name="Svedberg J."/>
            <person name="Byrne A."/>
            <person name="Ruelas Castillo J."/>
            <person name="Vollmers C."/>
            <person name="Beinart R.A."/>
            <person name="Corbett-Detig R."/>
        </authorList>
    </citation>
    <scope>NUCLEOTIDE SEQUENCE [LARGE SCALE GENOMIC DNA]</scope>
    <source>
        <strain evidence="1">455</strain>
    </source>
</reference>
<dbReference type="Proteomes" id="UP000568751">
    <property type="component" value="Unassembled WGS sequence"/>
</dbReference>
<protein>
    <recommendedName>
        <fullName evidence="3">VCBS repeat-containing protein</fullName>
    </recommendedName>
</protein>
<organism evidence="1 2">
    <name type="scientific">Candidatus Thiodubiliella endoseptemdiera</name>
    <dbReference type="NCBI Taxonomy" id="2738886"/>
    <lineage>
        <taxon>Bacteria</taxon>
        <taxon>Pseudomonadati</taxon>
        <taxon>Pseudomonadota</taxon>
        <taxon>Gammaproteobacteria</taxon>
        <taxon>Candidatus Pseudothioglobaceae</taxon>
        <taxon>Candidatus Thiodubiliella</taxon>
    </lineage>
</organism>
<comment type="caution">
    <text evidence="1">The sequence shown here is derived from an EMBL/GenBank/DDBJ whole genome shotgun (WGS) entry which is preliminary data.</text>
</comment>
<gene>
    <name evidence="1" type="ORF">H0A76_01180</name>
</gene>
<dbReference type="SUPFAM" id="SSF69318">
    <property type="entry name" value="Integrin alpha N-terminal domain"/>
    <property type="match status" value="1"/>
</dbReference>
<proteinExistence type="predicted"/>
<evidence type="ECO:0000313" key="1">
    <source>
        <dbReference type="EMBL" id="NYT26636.1"/>
    </source>
</evidence>
<dbReference type="RefSeq" id="WP_369178067.1">
    <property type="nucleotide sequence ID" value="NZ_OZ156463.1"/>
</dbReference>
<name>A0A853EZ64_9GAMM</name>
<evidence type="ECO:0008006" key="3">
    <source>
        <dbReference type="Google" id="ProtNLM"/>
    </source>
</evidence>
<dbReference type="EMBL" id="JACCHT010000001">
    <property type="protein sequence ID" value="NYT26636.1"/>
    <property type="molecule type" value="Genomic_DNA"/>
</dbReference>
<sequence length="55" mass="6047">MPGQTKYFISNTNDFFVNWYSDITGLESHGQAFFADIDQDGDLDLIIGNTAGALT</sequence>
<dbReference type="InterPro" id="IPR028994">
    <property type="entry name" value="Integrin_alpha_N"/>
</dbReference>
<evidence type="ECO:0000313" key="2">
    <source>
        <dbReference type="Proteomes" id="UP000568751"/>
    </source>
</evidence>
<dbReference type="AlphaFoldDB" id="A0A853EZ64"/>
<accession>A0A853EZ64</accession>